<sequence length="88" mass="9860">MRADVVGKNQFMSPQPVLKVIVGTFLFHEPRDEIEIRLAILHHVFPVAIGSDQSVLHLKSVGLKDFLQDLRDSLVLKNFEVGAPRGMP</sequence>
<evidence type="ECO:0000313" key="1">
    <source>
        <dbReference type="EMBL" id="MPM93811.1"/>
    </source>
</evidence>
<protein>
    <submittedName>
        <fullName evidence="1">Uncharacterized protein</fullName>
    </submittedName>
</protein>
<dbReference type="EMBL" id="VSSQ01040535">
    <property type="protein sequence ID" value="MPM93811.1"/>
    <property type="molecule type" value="Genomic_DNA"/>
</dbReference>
<dbReference type="AlphaFoldDB" id="A0A645DWW9"/>
<accession>A0A645DWW9</accession>
<proteinExistence type="predicted"/>
<gene>
    <name evidence="1" type="ORF">SDC9_140953</name>
</gene>
<organism evidence="1">
    <name type="scientific">bioreactor metagenome</name>
    <dbReference type="NCBI Taxonomy" id="1076179"/>
    <lineage>
        <taxon>unclassified sequences</taxon>
        <taxon>metagenomes</taxon>
        <taxon>ecological metagenomes</taxon>
    </lineage>
</organism>
<comment type="caution">
    <text evidence="1">The sequence shown here is derived from an EMBL/GenBank/DDBJ whole genome shotgun (WGS) entry which is preliminary data.</text>
</comment>
<reference evidence="1" key="1">
    <citation type="submission" date="2019-08" db="EMBL/GenBank/DDBJ databases">
        <authorList>
            <person name="Kucharzyk K."/>
            <person name="Murdoch R.W."/>
            <person name="Higgins S."/>
            <person name="Loffler F."/>
        </authorList>
    </citation>
    <scope>NUCLEOTIDE SEQUENCE</scope>
</reference>
<name>A0A645DWW9_9ZZZZ</name>